<dbReference type="OrthoDB" id="964100at2"/>
<dbReference type="EMBL" id="CP029480">
    <property type="protein sequence ID" value="AWW00492.1"/>
    <property type="molecule type" value="Genomic_DNA"/>
</dbReference>
<evidence type="ECO:0000313" key="2">
    <source>
        <dbReference type="Proteomes" id="UP000249873"/>
    </source>
</evidence>
<gene>
    <name evidence="1" type="ORF">DJ013_20835</name>
</gene>
<dbReference type="AlphaFoldDB" id="A0A2Z4GH22"/>
<name>A0A2Z4GH22_9BACT</name>
<dbReference type="PROSITE" id="PS51257">
    <property type="entry name" value="PROKAR_LIPOPROTEIN"/>
    <property type="match status" value="1"/>
</dbReference>
<evidence type="ECO:0008006" key="3">
    <source>
        <dbReference type="Google" id="ProtNLM"/>
    </source>
</evidence>
<organism evidence="1 2">
    <name type="scientific">Arcticibacterium luteifluviistationis</name>
    <dbReference type="NCBI Taxonomy" id="1784714"/>
    <lineage>
        <taxon>Bacteria</taxon>
        <taxon>Pseudomonadati</taxon>
        <taxon>Bacteroidota</taxon>
        <taxon>Cytophagia</taxon>
        <taxon>Cytophagales</taxon>
        <taxon>Leadbetterellaceae</taxon>
        <taxon>Arcticibacterium</taxon>
    </lineage>
</organism>
<reference evidence="1 2" key="1">
    <citation type="submission" date="2018-05" db="EMBL/GenBank/DDBJ databases">
        <title>Complete genome sequence of Arcticibacterium luteifluviistationis SM1504T, a cytophagaceae bacterium isolated from Arctic surface seawater.</title>
        <authorList>
            <person name="Li Y."/>
            <person name="Qin Q.-L."/>
        </authorList>
    </citation>
    <scope>NUCLEOTIDE SEQUENCE [LARGE SCALE GENOMIC DNA]</scope>
    <source>
        <strain evidence="1 2">SM1504</strain>
    </source>
</reference>
<proteinExistence type="predicted"/>
<accession>A0A2Z4GH22</accession>
<protein>
    <recommendedName>
        <fullName evidence="3">Lipocalin-like domain-containing protein</fullName>
    </recommendedName>
</protein>
<dbReference type="KEGG" id="als:DJ013_20835"/>
<sequence>MRYTNVPIFDFMKKVLVLILVSLVFTACKDKDDDPSSAKTSAELISLNQWKLSRFTDVSGQTISNSNLETEALFLFAMNFEFRNDGEVRGVDKTSGNIIEKGVWVFLEGEDAVNVKLAALDYDFKIVVLQTGKLTLQAPTGNFLSGVGDEINLEFNAVSL</sequence>
<evidence type="ECO:0000313" key="1">
    <source>
        <dbReference type="EMBL" id="AWW00492.1"/>
    </source>
</evidence>
<dbReference type="Proteomes" id="UP000249873">
    <property type="component" value="Chromosome"/>
</dbReference>
<keyword evidence="2" id="KW-1185">Reference proteome</keyword>